<dbReference type="EMBL" id="CP052766">
    <property type="protein sequence ID" value="QJR79966.1"/>
    <property type="molecule type" value="Genomic_DNA"/>
</dbReference>
<name>A0A6M4MCU8_9ALTE</name>
<reference evidence="1 2" key="2">
    <citation type="submission" date="2020-04" db="EMBL/GenBank/DDBJ databases">
        <title>Complete genome sequence of Alteromonas pelagimontana 5.12T.</title>
        <authorList>
            <person name="Sinha R.K."/>
            <person name="Krishnan K.P."/>
            <person name="Kurian J.P."/>
        </authorList>
    </citation>
    <scope>NUCLEOTIDE SEQUENCE [LARGE SCALE GENOMIC DNA]</scope>
    <source>
        <strain evidence="1 2">5.12</strain>
    </source>
</reference>
<dbReference type="AlphaFoldDB" id="A0A6M4MCU8"/>
<proteinExistence type="predicted"/>
<organism evidence="1 2">
    <name type="scientific">Alteromonas pelagimontana</name>
    <dbReference type="NCBI Taxonomy" id="1858656"/>
    <lineage>
        <taxon>Bacteria</taxon>
        <taxon>Pseudomonadati</taxon>
        <taxon>Pseudomonadota</taxon>
        <taxon>Gammaproteobacteria</taxon>
        <taxon>Alteromonadales</taxon>
        <taxon>Alteromonadaceae</taxon>
        <taxon>Alteromonas/Salinimonas group</taxon>
        <taxon>Alteromonas</taxon>
    </lineage>
</organism>
<protein>
    <submittedName>
        <fullName evidence="1">Uncharacterized protein</fullName>
    </submittedName>
</protein>
<accession>A0A6M4MCU8</accession>
<dbReference type="Proteomes" id="UP000219285">
    <property type="component" value="Chromosome"/>
</dbReference>
<dbReference type="KEGG" id="apel:CA267_003805"/>
<gene>
    <name evidence="1" type="ORF">CA267_003805</name>
</gene>
<evidence type="ECO:0000313" key="1">
    <source>
        <dbReference type="EMBL" id="QJR79966.1"/>
    </source>
</evidence>
<evidence type="ECO:0000313" key="2">
    <source>
        <dbReference type="Proteomes" id="UP000219285"/>
    </source>
</evidence>
<sequence>MQTLDYFVSHTLTNFYELQEFLKSNHPIGMEKYKAKCSLVALNFNHTLEYLVSEKEHDLCRFLDLEIKQRKNYPSTKNQILKKLFSFSFNYLGMTVPGDVLKILYDVGDVSKHGKINRTYRRLSSYSQVEECLLVLLSRSKNDEYYSIHCGVMVTDDDGKQYNLEKMVNLGIGILSKILYDLGVIDGEPEIWEKCRSFDLTPEEADKTFKRKNNICELPQFGNRGGPNMLKQVFDPTSPQSIRFPKQGEPFNFSISVPIEVVSTPFLKKARPTE</sequence>
<reference evidence="2" key="1">
    <citation type="submission" date="2014-12" db="EMBL/GenBank/DDBJ databases">
        <title>Complete genome sequence of a multi-drug resistant Klebsiella pneumoniae.</title>
        <authorList>
            <person name="Hua X."/>
            <person name="Chen Q."/>
            <person name="Li X."/>
            <person name="Feng Y."/>
            <person name="Ruan Z."/>
            <person name="Yu Y."/>
        </authorList>
    </citation>
    <scope>NUCLEOTIDE SEQUENCE [LARGE SCALE GENOMIC DNA]</scope>
    <source>
        <strain evidence="2">5.12</strain>
    </source>
</reference>
<dbReference type="RefSeq" id="WP_075608720.1">
    <property type="nucleotide sequence ID" value="NZ_CP052766.1"/>
</dbReference>
<keyword evidence="2" id="KW-1185">Reference proteome</keyword>